<keyword evidence="3" id="KW-1185">Reference proteome</keyword>
<dbReference type="Proteomes" id="UP000186455">
    <property type="component" value="Unassembled WGS sequence"/>
</dbReference>
<dbReference type="InterPro" id="IPR007278">
    <property type="entry name" value="DUF397"/>
</dbReference>
<reference evidence="2 3" key="1">
    <citation type="submission" date="2015-06" db="EMBL/GenBank/DDBJ databases">
        <title>Cloning and characterization of the uncialamcin biosynthetic gene cluster.</title>
        <authorList>
            <person name="Yan X."/>
            <person name="Huang T."/>
            <person name="Ge H."/>
            <person name="Shen B."/>
        </authorList>
    </citation>
    <scope>NUCLEOTIDE SEQUENCE [LARGE SCALE GENOMIC DNA]</scope>
    <source>
        <strain evidence="2 3">DCA2648</strain>
    </source>
</reference>
<evidence type="ECO:0000313" key="2">
    <source>
        <dbReference type="EMBL" id="OKH96781.1"/>
    </source>
</evidence>
<dbReference type="EMBL" id="LFBV01000001">
    <property type="protein sequence ID" value="OKH96781.1"/>
    <property type="molecule type" value="Genomic_DNA"/>
</dbReference>
<gene>
    <name evidence="2" type="ORF">AB852_06340</name>
</gene>
<feature type="domain" description="DUF397" evidence="1">
    <location>
        <begin position="6"/>
        <end position="56"/>
    </location>
</feature>
<dbReference type="STRING" id="1048205.AB852_06340"/>
<comment type="caution">
    <text evidence="2">The sequence shown here is derived from an EMBL/GenBank/DDBJ whole genome shotgun (WGS) entry which is preliminary data.</text>
</comment>
<dbReference type="Pfam" id="PF04149">
    <property type="entry name" value="DUF397"/>
    <property type="match status" value="1"/>
</dbReference>
<name>A0A1Q4VG53_9ACTN</name>
<evidence type="ECO:0000259" key="1">
    <source>
        <dbReference type="Pfam" id="PF04149"/>
    </source>
</evidence>
<accession>A0A1Q4VG53</accession>
<organism evidence="2 3">
    <name type="scientific">Streptomyces uncialis</name>
    <dbReference type="NCBI Taxonomy" id="1048205"/>
    <lineage>
        <taxon>Bacteria</taxon>
        <taxon>Bacillati</taxon>
        <taxon>Actinomycetota</taxon>
        <taxon>Actinomycetes</taxon>
        <taxon>Kitasatosporales</taxon>
        <taxon>Streptomycetaceae</taxon>
        <taxon>Streptomyces</taxon>
    </lineage>
</organism>
<protein>
    <recommendedName>
        <fullName evidence="1">DUF397 domain-containing protein</fullName>
    </recommendedName>
</protein>
<dbReference type="RefSeq" id="WP_073785533.1">
    <property type="nucleotide sequence ID" value="NZ_LFBV01000001.1"/>
</dbReference>
<proteinExistence type="predicted"/>
<sequence length="70" mass="7562">MEPEIRWTKSSLCNGDTQCLEIAVTPDGILLRESGTPGTVVTTTPEKLRAFLLGIKAGEFDHFAEAPTEA</sequence>
<evidence type="ECO:0000313" key="3">
    <source>
        <dbReference type="Proteomes" id="UP000186455"/>
    </source>
</evidence>
<dbReference type="AlphaFoldDB" id="A0A1Q4VG53"/>